<dbReference type="AlphaFoldDB" id="A0A330LKW2"/>
<feature type="transmembrane region" description="Helical" evidence="1">
    <location>
        <begin position="317"/>
        <end position="335"/>
    </location>
</feature>
<name>A0A330LKW2_9GAMM</name>
<dbReference type="RefSeq" id="WP_112713455.1">
    <property type="nucleotide sequence ID" value="NZ_LS483250.1"/>
</dbReference>
<evidence type="ECO:0000313" key="3">
    <source>
        <dbReference type="EMBL" id="SQD77707.1"/>
    </source>
</evidence>
<feature type="transmembrane region" description="Helical" evidence="1">
    <location>
        <begin position="200"/>
        <end position="218"/>
    </location>
</feature>
<keyword evidence="1" id="KW-1133">Transmembrane helix</keyword>
<dbReference type="Pfam" id="PF18948">
    <property type="entry name" value="DUF5692"/>
    <property type="match status" value="1"/>
</dbReference>
<feature type="transmembrane region" description="Helical" evidence="1">
    <location>
        <begin position="177"/>
        <end position="194"/>
    </location>
</feature>
<reference evidence="4" key="1">
    <citation type="submission" date="2018-05" db="EMBL/GenBank/DDBJ databases">
        <authorList>
            <person name="Cea G.-C."/>
            <person name="William W."/>
        </authorList>
    </citation>
    <scope>NUCLEOTIDE SEQUENCE [LARGE SCALE GENOMIC DNA]</scope>
    <source>
        <strain evidence="4">DB21MT 5</strain>
    </source>
</reference>
<feature type="transmembrane region" description="Helical" evidence="1">
    <location>
        <begin position="295"/>
        <end position="311"/>
    </location>
</feature>
<dbReference type="InterPro" id="IPR043747">
    <property type="entry name" value="DUF5692"/>
</dbReference>
<sequence>MININVIKKWLTAILCLCCAVSFNVWAQNDPANTLAQKELPTIGMYQIILEGMPGTGGLSYHLEFETNGKVLIEKKFNGRDESEIHQWTLEGQNITIHPLDGSAIKDFDKASLTIIDEENIQVNLNVPGESLQILEKDMEFKLLRWHSFIAKLHIFLTLIVLILLNELFRRFKWSGFVFFIGLSIVLSIFVWPYQGVVYWFKWAKIYSVVLASVFFLLMRFTKVHEYKAAKMFCVFFLAGNIAEAVTQDFGMGFTPNILNGVAGVLSILTCYYGWKGIKADDSEQKDMIWPQMTVLWIIAYDVWNFVYVYLNFPASASAQLMVILAATIPALFIKKGTWLQARAYTLAIWFMFYFTFTQFYERNLWIFPRDESLTYPLAVLSLILNVMCVIQLVRFYQVKKANKANAQAAIT</sequence>
<organism evidence="3 4">
    <name type="scientific">Moritella yayanosii</name>
    <dbReference type="NCBI Taxonomy" id="69539"/>
    <lineage>
        <taxon>Bacteria</taxon>
        <taxon>Pseudomonadati</taxon>
        <taxon>Pseudomonadota</taxon>
        <taxon>Gammaproteobacteria</taxon>
        <taxon>Alteromonadales</taxon>
        <taxon>Moritellaceae</taxon>
        <taxon>Moritella</taxon>
    </lineage>
</organism>
<evidence type="ECO:0000313" key="4">
    <source>
        <dbReference type="Proteomes" id="UP000250163"/>
    </source>
</evidence>
<keyword evidence="4" id="KW-1185">Reference proteome</keyword>
<feature type="transmembrane region" description="Helical" evidence="1">
    <location>
        <begin position="146"/>
        <end position="165"/>
    </location>
</feature>
<keyword evidence="1" id="KW-0472">Membrane</keyword>
<accession>A0A330LKW2</accession>
<dbReference type="OrthoDB" id="7054801at2"/>
<gene>
    <name evidence="3" type="ORF">MORIYA_1229</name>
</gene>
<feature type="signal peptide" evidence="2">
    <location>
        <begin position="1"/>
        <end position="27"/>
    </location>
</feature>
<dbReference type="KEGG" id="mya:MORIYA_1229"/>
<feature type="chain" id="PRO_5016354176" evidence="2">
    <location>
        <begin position="28"/>
        <end position="412"/>
    </location>
</feature>
<evidence type="ECO:0000256" key="2">
    <source>
        <dbReference type="SAM" id="SignalP"/>
    </source>
</evidence>
<proteinExistence type="predicted"/>
<dbReference type="EMBL" id="LS483250">
    <property type="protein sequence ID" value="SQD77707.1"/>
    <property type="molecule type" value="Genomic_DNA"/>
</dbReference>
<feature type="transmembrane region" description="Helical" evidence="1">
    <location>
        <begin position="258"/>
        <end position="275"/>
    </location>
</feature>
<protein>
    <submittedName>
        <fullName evidence="3">Uncharacterized protein</fullName>
    </submittedName>
</protein>
<feature type="transmembrane region" description="Helical" evidence="1">
    <location>
        <begin position="342"/>
        <end position="361"/>
    </location>
</feature>
<dbReference type="Proteomes" id="UP000250163">
    <property type="component" value="Chromosome MORIYA"/>
</dbReference>
<keyword evidence="2" id="KW-0732">Signal</keyword>
<keyword evidence="1" id="KW-0812">Transmembrane</keyword>
<feature type="transmembrane region" description="Helical" evidence="1">
    <location>
        <begin position="373"/>
        <end position="394"/>
    </location>
</feature>
<evidence type="ECO:0000256" key="1">
    <source>
        <dbReference type="SAM" id="Phobius"/>
    </source>
</evidence>